<proteinExistence type="inferred from homology"/>
<reference evidence="15 16" key="1">
    <citation type="journal article" date="2023" name="Nucleic Acids Res.">
        <title>The hologenome of Daphnia magna reveals possible DNA methylation and microbiome-mediated evolution of the host genome.</title>
        <authorList>
            <person name="Chaturvedi A."/>
            <person name="Li X."/>
            <person name="Dhandapani V."/>
            <person name="Marshall H."/>
            <person name="Kissane S."/>
            <person name="Cuenca-Cambronero M."/>
            <person name="Asole G."/>
            <person name="Calvet F."/>
            <person name="Ruiz-Romero M."/>
            <person name="Marangio P."/>
            <person name="Guigo R."/>
            <person name="Rago D."/>
            <person name="Mirbahai L."/>
            <person name="Eastwood N."/>
            <person name="Colbourne J.K."/>
            <person name="Zhou J."/>
            <person name="Mallon E."/>
            <person name="Orsini L."/>
        </authorList>
    </citation>
    <scope>NUCLEOTIDE SEQUENCE [LARGE SCALE GENOMIC DNA]</scope>
    <source>
        <strain evidence="15">LRV0_1</strain>
    </source>
</reference>
<dbReference type="InterPro" id="IPR014729">
    <property type="entry name" value="Rossmann-like_a/b/a_fold"/>
</dbReference>
<gene>
    <name evidence="15" type="ORF">OUZ56_028740</name>
</gene>
<organism evidence="15 16">
    <name type="scientific">Daphnia magna</name>
    <dbReference type="NCBI Taxonomy" id="35525"/>
    <lineage>
        <taxon>Eukaryota</taxon>
        <taxon>Metazoa</taxon>
        <taxon>Ecdysozoa</taxon>
        <taxon>Arthropoda</taxon>
        <taxon>Crustacea</taxon>
        <taxon>Branchiopoda</taxon>
        <taxon>Diplostraca</taxon>
        <taxon>Cladocera</taxon>
        <taxon>Anomopoda</taxon>
        <taxon>Daphniidae</taxon>
        <taxon>Daphnia</taxon>
    </lineage>
</organism>
<dbReference type="Pfam" id="PF24102">
    <property type="entry name" value="FLAD1_M"/>
    <property type="match status" value="1"/>
</dbReference>
<feature type="domain" description="MoaB/Mog" evidence="14">
    <location>
        <begin position="58"/>
        <end position="237"/>
    </location>
</feature>
<keyword evidence="10" id="KW-0067">ATP-binding</keyword>
<dbReference type="Pfam" id="PF01507">
    <property type="entry name" value="PAPS_reduct"/>
    <property type="match status" value="1"/>
</dbReference>
<keyword evidence="5" id="KW-0288">FMN</keyword>
<keyword evidence="16" id="KW-1185">Reference proteome</keyword>
<protein>
    <recommendedName>
        <fullName evidence="3">FAD synthase</fullName>
        <ecNumber evidence="3">2.7.7.2</ecNumber>
    </recommendedName>
    <alternativeName>
        <fullName evidence="11">FAD pyrophosphorylase</fullName>
    </alternativeName>
    <alternativeName>
        <fullName evidence="12">FMN adenylyltransferase</fullName>
    </alternativeName>
</protein>
<dbReference type="Gene3D" id="3.40.50.620">
    <property type="entry name" value="HUPs"/>
    <property type="match status" value="1"/>
</dbReference>
<dbReference type="CDD" id="cd00885">
    <property type="entry name" value="cinA"/>
    <property type="match status" value="1"/>
</dbReference>
<evidence type="ECO:0000256" key="10">
    <source>
        <dbReference type="ARBA" id="ARBA00022840"/>
    </source>
</evidence>
<dbReference type="SUPFAM" id="SSF53218">
    <property type="entry name" value="Molybdenum cofactor biosynthesis proteins"/>
    <property type="match status" value="1"/>
</dbReference>
<keyword evidence="6" id="KW-0808">Transferase</keyword>
<evidence type="ECO:0000259" key="14">
    <source>
        <dbReference type="SMART" id="SM00852"/>
    </source>
</evidence>
<comment type="caution">
    <text evidence="15">The sequence shown here is derived from an EMBL/GenBank/DDBJ whole genome shotgun (WGS) entry which is preliminary data.</text>
</comment>
<dbReference type="EMBL" id="JAOYFB010000040">
    <property type="protein sequence ID" value="KAK4036698.1"/>
    <property type="molecule type" value="Genomic_DNA"/>
</dbReference>
<dbReference type="SMART" id="SM00852">
    <property type="entry name" value="MoCF_biosynth"/>
    <property type="match status" value="1"/>
</dbReference>
<dbReference type="Proteomes" id="UP001234178">
    <property type="component" value="Unassembled WGS sequence"/>
</dbReference>
<keyword evidence="4" id="KW-0285">Flavoprotein</keyword>
<evidence type="ECO:0000256" key="11">
    <source>
        <dbReference type="ARBA" id="ARBA00031145"/>
    </source>
</evidence>
<evidence type="ECO:0000256" key="12">
    <source>
        <dbReference type="ARBA" id="ARBA00031871"/>
    </source>
</evidence>
<evidence type="ECO:0000256" key="6">
    <source>
        <dbReference type="ARBA" id="ARBA00022679"/>
    </source>
</evidence>
<evidence type="ECO:0000256" key="4">
    <source>
        <dbReference type="ARBA" id="ARBA00022630"/>
    </source>
</evidence>
<evidence type="ECO:0000256" key="5">
    <source>
        <dbReference type="ARBA" id="ARBA00022643"/>
    </source>
</evidence>
<dbReference type="InterPro" id="IPR056596">
    <property type="entry name" value="FLAD1_M"/>
</dbReference>
<sequence length="542" mass="60757">MWNDLHLCPSRQGPNSARYRLIVEHFFAREQCMMTSKTADELSAFAIRRSMSSKCTAGIIIIGDEITKGKVADTNSHYVAQKLYSLGVDVRKISVIPDEVDVIAEEVALFSKKFTHVVTAGGIGPTHDDITYQAIAHGLQERLILLPDLVALIKSHFKITVPDYDPLNPPTFPWDVETTSFDPALKMALVPASSRLHHANGVSVFPMVQVNNVYIMPGIPQYLKRCCRHLEILARNPDYAFLTNEIYVQTDEVRLAPILNAAVKQFGAHVSFGSYPVIGHSYYRTKLTMESTNQARLDAAYQYLSSELPADSIVSYDPMAIERAAEAIQDIIGGKGAHHHELQVPVSNAYQTTVKTAVPTSIYQVNFSRQFPPFVNWSPQGKFWGPLVHPSAVKASPFTIEECLSRYQPSEVCVSFNGGKDCSALLHLIHAAWTKRNKGSTTDGLRLRALYIRGQDPFPEMEQFIEDTRQRYDLELWTVPGPVRSGLKMALNEHPEIKAILMGTRRSDPHSANLQAFQTLCLIFKCRRNSFVCVCEEFVKSR</sequence>
<accession>A0ABR0B4S7</accession>
<evidence type="ECO:0000256" key="1">
    <source>
        <dbReference type="ARBA" id="ARBA00004726"/>
    </source>
</evidence>
<comment type="similarity">
    <text evidence="2">In the N-terminal section; belongs to the MoaB/Mog family.</text>
</comment>
<dbReference type="InterPro" id="IPR002500">
    <property type="entry name" value="PAPS_reduct_dom"/>
</dbReference>
<comment type="pathway">
    <text evidence="1">Cofactor biosynthesis; FAD biosynthesis; FAD from FMN: step 1/1.</text>
</comment>
<dbReference type="Gene3D" id="3.40.980.10">
    <property type="entry name" value="MoaB/Mog-like domain"/>
    <property type="match status" value="1"/>
</dbReference>
<evidence type="ECO:0000313" key="15">
    <source>
        <dbReference type="EMBL" id="KAK4036698.1"/>
    </source>
</evidence>
<dbReference type="InterPro" id="IPR001453">
    <property type="entry name" value="MoaB/Mog_dom"/>
</dbReference>
<evidence type="ECO:0000256" key="3">
    <source>
        <dbReference type="ARBA" id="ARBA00012393"/>
    </source>
</evidence>
<keyword evidence="7" id="KW-0548">Nucleotidyltransferase</keyword>
<name>A0ABR0B4S7_9CRUS</name>
<dbReference type="Pfam" id="PF00994">
    <property type="entry name" value="MoCF_biosynth"/>
    <property type="match status" value="1"/>
</dbReference>
<dbReference type="SUPFAM" id="SSF52402">
    <property type="entry name" value="Adenine nucleotide alpha hydrolases-like"/>
    <property type="match status" value="1"/>
</dbReference>
<keyword evidence="8" id="KW-0547">Nucleotide-binding</keyword>
<dbReference type="PANTHER" id="PTHR23293:SF9">
    <property type="entry name" value="FAD SYNTHASE"/>
    <property type="match status" value="1"/>
</dbReference>
<evidence type="ECO:0000256" key="2">
    <source>
        <dbReference type="ARBA" id="ARBA00007589"/>
    </source>
</evidence>
<evidence type="ECO:0000256" key="8">
    <source>
        <dbReference type="ARBA" id="ARBA00022741"/>
    </source>
</evidence>
<dbReference type="PANTHER" id="PTHR23293">
    <property type="entry name" value="FAD SYNTHETASE-RELATED FMN ADENYLYLTRANSFERASE"/>
    <property type="match status" value="1"/>
</dbReference>
<keyword evidence="9" id="KW-0274">FAD</keyword>
<evidence type="ECO:0000256" key="7">
    <source>
        <dbReference type="ARBA" id="ARBA00022695"/>
    </source>
</evidence>
<dbReference type="InterPro" id="IPR036425">
    <property type="entry name" value="MoaB/Mog-like_dom_sf"/>
</dbReference>
<evidence type="ECO:0000256" key="9">
    <source>
        <dbReference type="ARBA" id="ARBA00022827"/>
    </source>
</evidence>
<dbReference type="EC" id="2.7.7.2" evidence="3"/>
<evidence type="ECO:0000313" key="16">
    <source>
        <dbReference type="Proteomes" id="UP001234178"/>
    </source>
</evidence>
<evidence type="ECO:0000256" key="13">
    <source>
        <dbReference type="ARBA" id="ARBA00049494"/>
    </source>
</evidence>
<comment type="catalytic activity">
    <reaction evidence="13">
        <text>FMN + ATP + H(+) = FAD + diphosphate</text>
        <dbReference type="Rhea" id="RHEA:17237"/>
        <dbReference type="ChEBI" id="CHEBI:15378"/>
        <dbReference type="ChEBI" id="CHEBI:30616"/>
        <dbReference type="ChEBI" id="CHEBI:33019"/>
        <dbReference type="ChEBI" id="CHEBI:57692"/>
        <dbReference type="ChEBI" id="CHEBI:58210"/>
        <dbReference type="EC" id="2.7.7.2"/>
    </reaction>
</comment>